<keyword evidence="3" id="KW-1185">Reference proteome</keyword>
<name>A0A7S9DWV0_9ALTE</name>
<dbReference type="AlphaFoldDB" id="A0A7S9DWV0"/>
<evidence type="ECO:0000313" key="3">
    <source>
        <dbReference type="Proteomes" id="UP000595095"/>
    </source>
</evidence>
<evidence type="ECO:0000313" key="2">
    <source>
        <dbReference type="EMBL" id="QPG05457.1"/>
    </source>
</evidence>
<feature type="compositionally biased region" description="Polar residues" evidence="1">
    <location>
        <begin position="168"/>
        <end position="177"/>
    </location>
</feature>
<feature type="compositionally biased region" description="Polar residues" evidence="1">
    <location>
        <begin position="112"/>
        <end position="123"/>
    </location>
</feature>
<evidence type="ECO:0000256" key="1">
    <source>
        <dbReference type="SAM" id="MobiDB-lite"/>
    </source>
</evidence>
<proteinExistence type="predicted"/>
<accession>A0A7S9DWV0</accession>
<dbReference type="EMBL" id="CP064795">
    <property type="protein sequence ID" value="QPG05457.1"/>
    <property type="molecule type" value="Genomic_DNA"/>
</dbReference>
<gene>
    <name evidence="2" type="ORF">IT774_15385</name>
</gene>
<protein>
    <submittedName>
        <fullName evidence="2">Uncharacterized protein</fullName>
    </submittedName>
</protein>
<sequence length="282" mass="29822">MIALPHDTEAIADDIGSLQSPRRPVCARQPMRWHLKPVALSLQAHIAIIGALIWLSSLSNPPAQPPGRSVVKAINARLYSAPFRPTPAPAKSGAVSQTSVLPTTVQPVVTPRSTASDTAANAQPPQPDSSALPVQVAPLPNTPDLDHAEPLNTDRISAPEHTPAVKTPASTSANTIGGSVRQATASYFSAVRAQQQDQLAAGAARQFQQGKTTRTLQDTRTITQIQALPDPAAPVTVNCAGKVNQSLAFVSMLSGGNLKCSEPTKHLQQTIDKRVQQHTVKR</sequence>
<feature type="region of interest" description="Disordered" evidence="1">
    <location>
        <begin position="112"/>
        <end position="177"/>
    </location>
</feature>
<dbReference type="Proteomes" id="UP000595095">
    <property type="component" value="Chromosome"/>
</dbReference>
<dbReference type="RefSeq" id="WP_195810547.1">
    <property type="nucleotide sequence ID" value="NZ_CP064795.1"/>
</dbReference>
<dbReference type="KEGG" id="smaa:IT774_15385"/>
<organism evidence="2 3">
    <name type="scientific">Salinimonas marina</name>
    <dbReference type="NCBI Taxonomy" id="2785918"/>
    <lineage>
        <taxon>Bacteria</taxon>
        <taxon>Pseudomonadati</taxon>
        <taxon>Pseudomonadota</taxon>
        <taxon>Gammaproteobacteria</taxon>
        <taxon>Alteromonadales</taxon>
        <taxon>Alteromonadaceae</taxon>
        <taxon>Alteromonas/Salinimonas group</taxon>
        <taxon>Salinimonas</taxon>
    </lineage>
</organism>
<reference evidence="2 3" key="1">
    <citation type="submission" date="2020-11" db="EMBL/GenBank/DDBJ databases">
        <title>Complete genome sequence for Salinimonas sp. strain G2-b.</title>
        <authorList>
            <person name="Park S.-J."/>
        </authorList>
    </citation>
    <scope>NUCLEOTIDE SEQUENCE [LARGE SCALE GENOMIC DNA]</scope>
    <source>
        <strain evidence="2 3">G2-b</strain>
    </source>
</reference>